<protein>
    <submittedName>
        <fullName evidence="1">Unannotated protein</fullName>
    </submittedName>
</protein>
<accession>A0A6J7EB34</accession>
<proteinExistence type="predicted"/>
<gene>
    <name evidence="1" type="ORF">UFOPK3402_01092</name>
</gene>
<name>A0A6J7EB34_9ZZZZ</name>
<evidence type="ECO:0000313" key="1">
    <source>
        <dbReference type="EMBL" id="CAB4878460.1"/>
    </source>
</evidence>
<organism evidence="1">
    <name type="scientific">freshwater metagenome</name>
    <dbReference type="NCBI Taxonomy" id="449393"/>
    <lineage>
        <taxon>unclassified sequences</taxon>
        <taxon>metagenomes</taxon>
        <taxon>ecological metagenomes</taxon>
    </lineage>
</organism>
<dbReference type="EMBL" id="CAFBLS010000127">
    <property type="protein sequence ID" value="CAB4878460.1"/>
    <property type="molecule type" value="Genomic_DNA"/>
</dbReference>
<reference evidence="1" key="1">
    <citation type="submission" date="2020-05" db="EMBL/GenBank/DDBJ databases">
        <authorList>
            <person name="Chiriac C."/>
            <person name="Salcher M."/>
            <person name="Ghai R."/>
            <person name="Kavagutti S V."/>
        </authorList>
    </citation>
    <scope>NUCLEOTIDE SEQUENCE</scope>
</reference>
<sequence>MDGELSDDGLARPGRRGYQNPVASLERLARSNLEVIEAEWIEGGKRGQRRVTLALPLHGCCIPFSG</sequence>
<dbReference type="AlphaFoldDB" id="A0A6J7EB34"/>